<organism evidence="1">
    <name type="scientific">marine sediment metagenome</name>
    <dbReference type="NCBI Taxonomy" id="412755"/>
    <lineage>
        <taxon>unclassified sequences</taxon>
        <taxon>metagenomes</taxon>
        <taxon>ecological metagenomes</taxon>
    </lineage>
</organism>
<gene>
    <name evidence="1" type="ORF">S01H1_03389</name>
</gene>
<reference evidence="1" key="1">
    <citation type="journal article" date="2014" name="Front. Microbiol.">
        <title>High frequency of phylogenetically diverse reductive dehalogenase-homologous genes in deep subseafloor sedimentary metagenomes.</title>
        <authorList>
            <person name="Kawai M."/>
            <person name="Futagami T."/>
            <person name="Toyoda A."/>
            <person name="Takaki Y."/>
            <person name="Nishi S."/>
            <person name="Hori S."/>
            <person name="Arai W."/>
            <person name="Tsubouchi T."/>
            <person name="Morono Y."/>
            <person name="Uchiyama I."/>
            <person name="Ito T."/>
            <person name="Fujiyama A."/>
            <person name="Inagaki F."/>
            <person name="Takami H."/>
        </authorList>
    </citation>
    <scope>NUCLEOTIDE SEQUENCE</scope>
    <source>
        <strain evidence="1">Expedition CK06-06</strain>
    </source>
</reference>
<dbReference type="AlphaFoldDB" id="X0S864"/>
<proteinExistence type="predicted"/>
<comment type="caution">
    <text evidence="1">The sequence shown here is derived from an EMBL/GenBank/DDBJ whole genome shotgun (WGS) entry which is preliminary data.</text>
</comment>
<accession>X0S864</accession>
<sequence>MKEDDIILDLTNLLKPKSSHKIKPLEIRLSSEQEKLSKEIGIYLKERQEKINKILNEYSIEEVIKFIDLLEQNDKFLGKSVRNAFFI</sequence>
<protein>
    <submittedName>
        <fullName evidence="1">Uncharacterized protein</fullName>
    </submittedName>
</protein>
<evidence type="ECO:0000313" key="1">
    <source>
        <dbReference type="EMBL" id="GAF77204.1"/>
    </source>
</evidence>
<dbReference type="EMBL" id="BARS01001852">
    <property type="protein sequence ID" value="GAF77204.1"/>
    <property type="molecule type" value="Genomic_DNA"/>
</dbReference>
<name>X0S864_9ZZZZ</name>